<feature type="compositionally biased region" description="Basic and acidic residues" evidence="10">
    <location>
        <begin position="411"/>
        <end position="420"/>
    </location>
</feature>
<feature type="transmembrane region" description="Helical" evidence="11">
    <location>
        <begin position="262"/>
        <end position="283"/>
    </location>
</feature>
<feature type="domain" description="G-protein coupled receptors family 1 profile" evidence="12">
    <location>
        <begin position="57"/>
        <end position="312"/>
    </location>
</feature>
<dbReference type="CDD" id="cd00637">
    <property type="entry name" value="7tm_classA_rhodopsin-like"/>
    <property type="match status" value="1"/>
</dbReference>
<evidence type="ECO:0000256" key="8">
    <source>
        <dbReference type="ARBA" id="ARBA00023224"/>
    </source>
</evidence>
<evidence type="ECO:0000259" key="12">
    <source>
        <dbReference type="PROSITE" id="PS50262"/>
    </source>
</evidence>
<name>A0ABM0K9Z1_APLCA</name>
<proteinExistence type="inferred from homology"/>
<evidence type="ECO:0000256" key="9">
    <source>
        <dbReference type="RuleBase" id="RU000688"/>
    </source>
</evidence>
<dbReference type="PROSITE" id="PS00237">
    <property type="entry name" value="G_PROTEIN_RECEP_F1_1"/>
    <property type="match status" value="1"/>
</dbReference>
<evidence type="ECO:0000256" key="10">
    <source>
        <dbReference type="SAM" id="MobiDB-lite"/>
    </source>
</evidence>
<dbReference type="GeneID" id="101850771"/>
<protein>
    <submittedName>
        <fullName evidence="14">G-protein coupled receptor moody</fullName>
    </submittedName>
</protein>
<reference evidence="14" key="1">
    <citation type="submission" date="2025-08" db="UniProtKB">
        <authorList>
            <consortium name="RefSeq"/>
        </authorList>
    </citation>
    <scope>IDENTIFICATION</scope>
</reference>
<keyword evidence="4 11" id="KW-1133">Transmembrane helix</keyword>
<evidence type="ECO:0000256" key="4">
    <source>
        <dbReference type="ARBA" id="ARBA00022989"/>
    </source>
</evidence>
<dbReference type="PANTHER" id="PTHR24228">
    <property type="entry name" value="B2 BRADYKININ RECEPTOR/ANGIOTENSIN II RECEPTOR"/>
    <property type="match status" value="1"/>
</dbReference>
<gene>
    <name evidence="14" type="primary">LOC101850771</name>
</gene>
<keyword evidence="8 9" id="KW-0807">Transducer</keyword>
<feature type="region of interest" description="Disordered" evidence="10">
    <location>
        <begin position="347"/>
        <end position="369"/>
    </location>
</feature>
<dbReference type="PANTHER" id="PTHR24228:SF74">
    <property type="entry name" value="G-PROTEIN COUPLED RECEPTORS FAMILY 1 PROFILE DOMAIN-CONTAINING PROTEIN"/>
    <property type="match status" value="1"/>
</dbReference>
<keyword evidence="3 9" id="KW-0812">Transmembrane</keyword>
<keyword evidence="5 9" id="KW-0297">G-protein coupled receptor</keyword>
<feature type="transmembrane region" description="Helical" evidence="11">
    <location>
        <begin position="78"/>
        <end position="98"/>
    </location>
</feature>
<keyword evidence="13" id="KW-1185">Reference proteome</keyword>
<feature type="compositionally biased region" description="Polar residues" evidence="10">
    <location>
        <begin position="8"/>
        <end position="20"/>
    </location>
</feature>
<evidence type="ECO:0000256" key="11">
    <source>
        <dbReference type="SAM" id="Phobius"/>
    </source>
</evidence>
<dbReference type="Proteomes" id="UP000694888">
    <property type="component" value="Unplaced"/>
</dbReference>
<dbReference type="Gene3D" id="1.20.1070.10">
    <property type="entry name" value="Rhodopsin 7-helix transmembrane proteins"/>
    <property type="match status" value="1"/>
</dbReference>
<accession>A0ABM0K9Z1</accession>
<evidence type="ECO:0000256" key="7">
    <source>
        <dbReference type="ARBA" id="ARBA00023170"/>
    </source>
</evidence>
<feature type="compositionally biased region" description="Basic and acidic residues" evidence="10">
    <location>
        <begin position="347"/>
        <end position="362"/>
    </location>
</feature>
<feature type="transmembrane region" description="Helical" evidence="11">
    <location>
        <begin position="118"/>
        <end position="136"/>
    </location>
</feature>
<feature type="transmembrane region" description="Helical" evidence="11">
    <location>
        <begin position="39"/>
        <end position="66"/>
    </location>
</feature>
<evidence type="ECO:0000256" key="3">
    <source>
        <dbReference type="ARBA" id="ARBA00022692"/>
    </source>
</evidence>
<keyword evidence="7 9" id="KW-0675">Receptor</keyword>
<dbReference type="InterPro" id="IPR000276">
    <property type="entry name" value="GPCR_Rhodpsn"/>
</dbReference>
<dbReference type="PROSITE" id="PS50262">
    <property type="entry name" value="G_PROTEIN_RECEP_F1_2"/>
    <property type="match status" value="1"/>
</dbReference>
<feature type="transmembrane region" description="Helical" evidence="11">
    <location>
        <begin position="205"/>
        <end position="228"/>
    </location>
</feature>
<feature type="transmembrane region" description="Helical" evidence="11">
    <location>
        <begin position="157"/>
        <end position="177"/>
    </location>
</feature>
<sequence length="476" mass="53597">MAIDDNDPTAQPEQHNTNPGTPADNPHNPLDLTDGERTALVGILTFMGVIIALGGIGNLLVILAVVLKKKLQTVSNLFVVNLSICDFMFVTLVLPVNMYTYLADGWLIHPLICKFVGFLGYTLTGTTIMTITLIAWNRYRLVVSVSSYKQMFQPRNMAIMLAGSWLIPIICLQPAIFEVWGRFGFVPLLSSCNLDLDSSSQSFKIFLLIVRAAIPCGLIIYFYSSIYANTRASHQRLHHAACSTTSLMLQQSQRREMRLTRMMGGIFLVFMLSYFPCTVSSLIDWSKLLSKSFHMFCQTSVFLGSAINPLLYGFMNEQFRKAYYEIITCGLMYGRCKKCAKTVHDHSRKVAREDSTENHTYHNTDNQEVNTEIHHDGLVSSWSTAQQQLHSQEEETLYYAYQENSDDNDELPDHKARVSTEKVPPSVAHSRTNSINFSSNCDISQRDVSTSLLKSSESDSKLATLQDVHSPKQSYI</sequence>
<feature type="region of interest" description="Disordered" evidence="10">
    <location>
        <begin position="405"/>
        <end position="439"/>
    </location>
</feature>
<evidence type="ECO:0000256" key="6">
    <source>
        <dbReference type="ARBA" id="ARBA00023136"/>
    </source>
</evidence>
<evidence type="ECO:0000313" key="14">
    <source>
        <dbReference type="RefSeq" id="XP_005112475.1"/>
    </source>
</evidence>
<keyword evidence="2" id="KW-1003">Cell membrane</keyword>
<comment type="subcellular location">
    <subcellularLocation>
        <location evidence="1">Cell membrane</location>
        <topology evidence="1">Multi-pass membrane protein</topology>
    </subcellularLocation>
</comment>
<dbReference type="SUPFAM" id="SSF81321">
    <property type="entry name" value="Family A G protein-coupled receptor-like"/>
    <property type="match status" value="1"/>
</dbReference>
<evidence type="ECO:0000313" key="13">
    <source>
        <dbReference type="Proteomes" id="UP000694888"/>
    </source>
</evidence>
<dbReference type="Pfam" id="PF00001">
    <property type="entry name" value="7tm_1"/>
    <property type="match status" value="1"/>
</dbReference>
<feature type="transmembrane region" description="Helical" evidence="11">
    <location>
        <begin position="295"/>
        <end position="314"/>
    </location>
</feature>
<evidence type="ECO:0000256" key="2">
    <source>
        <dbReference type="ARBA" id="ARBA00022475"/>
    </source>
</evidence>
<evidence type="ECO:0000256" key="5">
    <source>
        <dbReference type="ARBA" id="ARBA00023040"/>
    </source>
</evidence>
<dbReference type="InterPro" id="IPR017452">
    <property type="entry name" value="GPCR_Rhodpsn_7TM"/>
</dbReference>
<dbReference type="PRINTS" id="PR00237">
    <property type="entry name" value="GPCRRHODOPSN"/>
</dbReference>
<feature type="region of interest" description="Disordered" evidence="10">
    <location>
        <begin position="1"/>
        <end position="29"/>
    </location>
</feature>
<organism evidence="13 14">
    <name type="scientific">Aplysia californica</name>
    <name type="common">California sea hare</name>
    <dbReference type="NCBI Taxonomy" id="6500"/>
    <lineage>
        <taxon>Eukaryota</taxon>
        <taxon>Metazoa</taxon>
        <taxon>Spiralia</taxon>
        <taxon>Lophotrochozoa</taxon>
        <taxon>Mollusca</taxon>
        <taxon>Gastropoda</taxon>
        <taxon>Heterobranchia</taxon>
        <taxon>Euthyneura</taxon>
        <taxon>Tectipleura</taxon>
        <taxon>Aplysiida</taxon>
        <taxon>Aplysioidea</taxon>
        <taxon>Aplysiidae</taxon>
        <taxon>Aplysia</taxon>
    </lineage>
</organism>
<feature type="region of interest" description="Disordered" evidence="10">
    <location>
        <begin position="454"/>
        <end position="476"/>
    </location>
</feature>
<feature type="compositionally biased region" description="Polar residues" evidence="10">
    <location>
        <begin position="429"/>
        <end position="439"/>
    </location>
</feature>
<keyword evidence="6 11" id="KW-0472">Membrane</keyword>
<evidence type="ECO:0000256" key="1">
    <source>
        <dbReference type="ARBA" id="ARBA00004651"/>
    </source>
</evidence>
<comment type="similarity">
    <text evidence="9">Belongs to the G-protein coupled receptor 1 family.</text>
</comment>
<dbReference type="RefSeq" id="XP_005112475.1">
    <property type="nucleotide sequence ID" value="XM_005112418.3"/>
</dbReference>